<reference evidence="6 7" key="1">
    <citation type="submission" date="2017-07" db="EMBL/GenBank/DDBJ databases">
        <title>Draft Genome Sequences of Select Purple Nonsulfur Bacteria.</title>
        <authorList>
            <person name="Lasarre B."/>
            <person name="Mckinlay J.B."/>
        </authorList>
    </citation>
    <scope>NUCLEOTIDE SEQUENCE [LARGE SCALE GENOMIC DNA]</scope>
    <source>
        <strain evidence="6 7">DSM 11907</strain>
    </source>
</reference>
<accession>A0A327KPD5</accession>
<keyword evidence="4" id="KW-0233">DNA recombination</keyword>
<dbReference type="GO" id="GO:0006310">
    <property type="term" value="P:DNA recombination"/>
    <property type="evidence" value="ECO:0007669"/>
    <property type="project" value="UniProtKB-KW"/>
</dbReference>
<dbReference type="EMBL" id="NPEU01000034">
    <property type="protein sequence ID" value="RAI40709.1"/>
    <property type="molecule type" value="Genomic_DNA"/>
</dbReference>
<evidence type="ECO:0000256" key="2">
    <source>
        <dbReference type="ARBA" id="ARBA00022908"/>
    </source>
</evidence>
<feature type="domain" description="Tyr recombinase" evidence="5">
    <location>
        <begin position="153"/>
        <end position="328"/>
    </location>
</feature>
<dbReference type="GO" id="GO:0015074">
    <property type="term" value="P:DNA integration"/>
    <property type="evidence" value="ECO:0007669"/>
    <property type="project" value="UniProtKB-KW"/>
</dbReference>
<keyword evidence="7" id="KW-1185">Reference proteome</keyword>
<evidence type="ECO:0000256" key="1">
    <source>
        <dbReference type="ARBA" id="ARBA00008857"/>
    </source>
</evidence>
<protein>
    <recommendedName>
        <fullName evidence="5">Tyr recombinase domain-containing protein</fullName>
    </recommendedName>
</protein>
<dbReference type="OrthoDB" id="9801717at2"/>
<evidence type="ECO:0000313" key="6">
    <source>
        <dbReference type="EMBL" id="RAI40709.1"/>
    </source>
</evidence>
<dbReference type="AlphaFoldDB" id="A0A327KPD5"/>
<evidence type="ECO:0000256" key="3">
    <source>
        <dbReference type="ARBA" id="ARBA00023125"/>
    </source>
</evidence>
<comment type="caution">
    <text evidence="6">The sequence shown here is derived from an EMBL/GenBank/DDBJ whole genome shotgun (WGS) entry which is preliminary data.</text>
</comment>
<comment type="similarity">
    <text evidence="1">Belongs to the 'phage' integrase family.</text>
</comment>
<proteinExistence type="inferred from homology"/>
<dbReference type="PROSITE" id="PS51898">
    <property type="entry name" value="TYR_RECOMBINASE"/>
    <property type="match status" value="1"/>
</dbReference>
<dbReference type="InterPro" id="IPR011010">
    <property type="entry name" value="DNA_brk_join_enz"/>
</dbReference>
<dbReference type="Pfam" id="PF00589">
    <property type="entry name" value="Phage_integrase"/>
    <property type="match status" value="1"/>
</dbReference>
<evidence type="ECO:0000256" key="4">
    <source>
        <dbReference type="ARBA" id="ARBA00023172"/>
    </source>
</evidence>
<name>A0A327KPD5_9BRAD</name>
<dbReference type="InterPro" id="IPR013762">
    <property type="entry name" value="Integrase-like_cat_sf"/>
</dbReference>
<keyword evidence="2" id="KW-0229">DNA integration</keyword>
<organism evidence="6 7">
    <name type="scientific">Rhodoplanes elegans</name>
    <dbReference type="NCBI Taxonomy" id="29408"/>
    <lineage>
        <taxon>Bacteria</taxon>
        <taxon>Pseudomonadati</taxon>
        <taxon>Pseudomonadota</taxon>
        <taxon>Alphaproteobacteria</taxon>
        <taxon>Hyphomicrobiales</taxon>
        <taxon>Nitrobacteraceae</taxon>
        <taxon>Rhodoplanes</taxon>
    </lineage>
</organism>
<dbReference type="Gene3D" id="1.10.150.130">
    <property type="match status" value="1"/>
</dbReference>
<evidence type="ECO:0000313" key="7">
    <source>
        <dbReference type="Proteomes" id="UP000248863"/>
    </source>
</evidence>
<dbReference type="PANTHER" id="PTHR30629">
    <property type="entry name" value="PROPHAGE INTEGRASE"/>
    <property type="match status" value="1"/>
</dbReference>
<dbReference type="CDD" id="cd01189">
    <property type="entry name" value="INT_ICEBs1_C_like"/>
    <property type="match status" value="1"/>
</dbReference>
<sequence>MVDFTVGAKRRRVSLGSVHLQPLEKAREKAAGILLAARAGTDATVTDAGDRAMFRAVWDKLATEVDAHKLAEATRESYAERMKPILAKFGDMAVADITVADVEAFVFGLNGERNRSFAVSLIRKTINFAKKARILPDSHRNPASDVKTKKPTKRNKALSVETLTAFGRALAEMETEGKVSPWLANLFRLALVCGLRPGEVRTLQWSAVDYAAREMKVIGKAGERPIYLADEAIAILRATPKVEGCPFVFVGRRFGKPIAAVHKMLTLVQDRAKVPRFPPYAFRHTAATGALGRGVDLAAVQALLGHASIQTTSIYLHSDAARRKAAAEQAAAVGAVVVPMKRGGSRVS</sequence>
<dbReference type="PANTHER" id="PTHR30629:SF2">
    <property type="entry name" value="PROPHAGE INTEGRASE INTS-RELATED"/>
    <property type="match status" value="1"/>
</dbReference>
<dbReference type="Proteomes" id="UP000248863">
    <property type="component" value="Unassembled WGS sequence"/>
</dbReference>
<dbReference type="GO" id="GO:0003677">
    <property type="term" value="F:DNA binding"/>
    <property type="evidence" value="ECO:0007669"/>
    <property type="project" value="UniProtKB-KW"/>
</dbReference>
<evidence type="ECO:0000259" key="5">
    <source>
        <dbReference type="PROSITE" id="PS51898"/>
    </source>
</evidence>
<keyword evidence="3" id="KW-0238">DNA-binding</keyword>
<dbReference type="InterPro" id="IPR050808">
    <property type="entry name" value="Phage_Integrase"/>
</dbReference>
<gene>
    <name evidence="6" type="ORF">CH338_05320</name>
</gene>
<dbReference type="InterPro" id="IPR010998">
    <property type="entry name" value="Integrase_recombinase_N"/>
</dbReference>
<dbReference type="SUPFAM" id="SSF56349">
    <property type="entry name" value="DNA breaking-rejoining enzymes"/>
    <property type="match status" value="1"/>
</dbReference>
<dbReference type="InterPro" id="IPR002104">
    <property type="entry name" value="Integrase_catalytic"/>
</dbReference>
<dbReference type="Gene3D" id="1.10.443.10">
    <property type="entry name" value="Intergrase catalytic core"/>
    <property type="match status" value="1"/>
</dbReference>